<evidence type="ECO:0000256" key="2">
    <source>
        <dbReference type="SAM" id="Phobius"/>
    </source>
</evidence>
<feature type="transmembrane region" description="Helical" evidence="2">
    <location>
        <begin position="91"/>
        <end position="109"/>
    </location>
</feature>
<feature type="compositionally biased region" description="Basic and acidic residues" evidence="1">
    <location>
        <begin position="435"/>
        <end position="446"/>
    </location>
</feature>
<accession>A0A1I2T043</accession>
<feature type="transmembrane region" description="Helical" evidence="2">
    <location>
        <begin position="351"/>
        <end position="371"/>
    </location>
</feature>
<reference evidence="4" key="1">
    <citation type="submission" date="2016-10" db="EMBL/GenBank/DDBJ databases">
        <authorList>
            <person name="Varghese N."/>
            <person name="Submissions S."/>
        </authorList>
    </citation>
    <scope>NUCLEOTIDE SEQUENCE [LARGE SCALE GENOMIC DNA]</scope>
    <source>
        <strain evidence="4">Gh-105</strain>
    </source>
</reference>
<dbReference type="RefSeq" id="WP_244528612.1">
    <property type="nucleotide sequence ID" value="NZ_FOPM01000005.1"/>
</dbReference>
<feature type="transmembrane region" description="Helical" evidence="2">
    <location>
        <begin position="263"/>
        <end position="289"/>
    </location>
</feature>
<feature type="transmembrane region" description="Helical" evidence="2">
    <location>
        <begin position="23"/>
        <end position="43"/>
    </location>
</feature>
<sequence length="446" mass="47189">MRILAGPAFDHATADRPRRRPPVMLIFLSVVILGVSGGLLWTVGINYDGLTGGAPQKIHPSTYLVILLFGWGALMSGNPVGYLVRAARIRPAAILLAVASLGLFLHIVLRAGPGMAGALDTFLLPGLLAVVLAERDDDTWRWLERAVHAVMLVNALLGLVEFATGHLFFPYRLDGAVFSTDTRSAALQGHPLGNATLTACYVLALIAGGGTFTPALRAGMIVLQLAALVAFGGRSAIVVTLILGGGSGLLALHRTLRTGRVPLLGAALAVFAFTLVPLAIGGLAVAGFFDALLGRFMADGGSANARVEMFDLVAKIPLRDLLVGPEMDLVESLRRVSGLEWGIENPIVRTLIYQGAFMTLFLTVAVTLFIVELVRQCRAGTALPVIAFVVLNNTFEGLGGKTTLLAKFVILLLALYRPVTAAPPPSGATARGRRGSPDRSDDWRRP</sequence>
<evidence type="ECO:0000313" key="3">
    <source>
        <dbReference type="EMBL" id="SFG55571.1"/>
    </source>
</evidence>
<evidence type="ECO:0000256" key="1">
    <source>
        <dbReference type="SAM" id="MobiDB-lite"/>
    </source>
</evidence>
<keyword evidence="2" id="KW-1133">Transmembrane helix</keyword>
<proteinExistence type="predicted"/>
<protein>
    <submittedName>
        <fullName evidence="3">Uncharacterized protein</fullName>
    </submittedName>
</protein>
<organism evidence="3 4">
    <name type="scientific">Methylobacterium gossipiicola</name>
    <dbReference type="NCBI Taxonomy" id="582675"/>
    <lineage>
        <taxon>Bacteria</taxon>
        <taxon>Pseudomonadati</taxon>
        <taxon>Pseudomonadota</taxon>
        <taxon>Alphaproteobacteria</taxon>
        <taxon>Hyphomicrobiales</taxon>
        <taxon>Methylobacteriaceae</taxon>
        <taxon>Methylobacterium</taxon>
    </lineage>
</organism>
<dbReference type="AlphaFoldDB" id="A0A1I2T043"/>
<dbReference type="Proteomes" id="UP000199229">
    <property type="component" value="Unassembled WGS sequence"/>
</dbReference>
<dbReference type="InterPro" id="IPR048041">
    <property type="entry name" value="VpsF-like"/>
</dbReference>
<name>A0A1I2T043_9HYPH</name>
<dbReference type="NCBIfam" id="NF038256">
    <property type="entry name" value="exopoly_VpsF"/>
    <property type="match status" value="1"/>
</dbReference>
<keyword evidence="4" id="KW-1185">Reference proteome</keyword>
<gene>
    <name evidence="3" type="ORF">SAMN05192565_105173</name>
</gene>
<keyword evidence="2" id="KW-0812">Transmembrane</keyword>
<dbReference type="EMBL" id="FOPM01000005">
    <property type="protein sequence ID" value="SFG55571.1"/>
    <property type="molecule type" value="Genomic_DNA"/>
</dbReference>
<evidence type="ECO:0000313" key="4">
    <source>
        <dbReference type="Proteomes" id="UP000199229"/>
    </source>
</evidence>
<feature type="transmembrane region" description="Helical" evidence="2">
    <location>
        <begin position="63"/>
        <end position="84"/>
    </location>
</feature>
<feature type="region of interest" description="Disordered" evidence="1">
    <location>
        <begin position="423"/>
        <end position="446"/>
    </location>
</feature>
<feature type="transmembrane region" description="Helical" evidence="2">
    <location>
        <begin position="221"/>
        <end position="251"/>
    </location>
</feature>
<feature type="transmembrane region" description="Helical" evidence="2">
    <location>
        <begin position="146"/>
        <end position="169"/>
    </location>
</feature>
<keyword evidence="2" id="KW-0472">Membrane</keyword>